<accession>A0A5C5WP73</accession>
<keyword evidence="5 8" id="KW-1133">Transmembrane helix</keyword>
<sequence length="589" mass="64856">MYKFLIANRYLRTRLIALASIISVTLGVATMIVVNSVMSGFSSQMKDRIHAILADVMIETTNTDGTPDPRQLMADVERLVGAEVEFMTPTVEIYGMISFDWGGQTVYRPVTLIGIDPNGKNHVSPFAGHMMSRQKIILDDELIRGRLRDPNEPLDWELTDDARATRKDWIEFENFRDQFDNQYGNFESPVSAPPELLSGVEAAPAIEPVSSFSLADPFDDGSSPEIQQVSGSSVDGSQENDSTANGSSANGSSISHERHERLDGTGGIQSFRDPFESTRIAEQINPMDPLPARIYVGAGLVSFPYKDKATGKTKMIYMVKPGQDVTLTTIKTGKPEPASFKATVVDFFKSGMSEYDSNLVFCNLEQLQLARGMLFSPDPSRPNEGLDWRDGAVTSLQLKLKNYNSAGDVVRKLRSGLSPHTGTFQVLTWEQKQGPLLEAVAMESAILNVLLFLIITVAGFGILAIFFMIVVEKTRDIGILKALGASSRGVMFIFLSYGLSLGIVGSGVGVVLGLLFVRYINQVEAFLSWFTGRKVFDETIYYFREIPTLVSPMMVFWVALGAIVIAVLASVLPARRAARLHPVQALRYE</sequence>
<keyword evidence="6 8" id="KW-0472">Membrane</keyword>
<dbReference type="EMBL" id="SIHI01000008">
    <property type="protein sequence ID" value="TWT52045.1"/>
    <property type="molecule type" value="Genomic_DNA"/>
</dbReference>
<keyword evidence="4 8" id="KW-0812">Transmembrane</keyword>
<evidence type="ECO:0000256" key="1">
    <source>
        <dbReference type="ARBA" id="ARBA00004651"/>
    </source>
</evidence>
<feature type="region of interest" description="Disordered" evidence="7">
    <location>
        <begin position="212"/>
        <end position="272"/>
    </location>
</feature>
<dbReference type="PANTHER" id="PTHR30489">
    <property type="entry name" value="LIPOPROTEIN-RELEASING SYSTEM TRANSMEMBRANE PROTEIN LOLE"/>
    <property type="match status" value="1"/>
</dbReference>
<comment type="subcellular location">
    <subcellularLocation>
        <location evidence="1">Cell membrane</location>
        <topology evidence="1">Multi-pass membrane protein</topology>
    </subcellularLocation>
</comment>
<feature type="transmembrane region" description="Helical" evidence="8">
    <location>
        <begin position="15"/>
        <end position="38"/>
    </location>
</feature>
<name>A0A5C5WP73_9PLAN</name>
<evidence type="ECO:0000313" key="11">
    <source>
        <dbReference type="Proteomes" id="UP000317243"/>
    </source>
</evidence>
<evidence type="ECO:0000313" key="10">
    <source>
        <dbReference type="EMBL" id="TWT52045.1"/>
    </source>
</evidence>
<keyword evidence="10" id="KW-0449">Lipoprotein</keyword>
<dbReference type="RefSeq" id="WP_146510630.1">
    <property type="nucleotide sequence ID" value="NZ_SIHI01000008.1"/>
</dbReference>
<dbReference type="InterPro" id="IPR051447">
    <property type="entry name" value="Lipoprotein-release_system"/>
</dbReference>
<gene>
    <name evidence="10" type="primary">lolC</name>
    <name evidence="10" type="ORF">KOR42_31420</name>
</gene>
<dbReference type="AlphaFoldDB" id="A0A5C5WP73"/>
<feature type="transmembrane region" description="Helical" evidence="8">
    <location>
        <begin position="445"/>
        <end position="471"/>
    </location>
</feature>
<organism evidence="10 11">
    <name type="scientific">Thalassoglobus neptunius</name>
    <dbReference type="NCBI Taxonomy" id="1938619"/>
    <lineage>
        <taxon>Bacteria</taxon>
        <taxon>Pseudomonadati</taxon>
        <taxon>Planctomycetota</taxon>
        <taxon>Planctomycetia</taxon>
        <taxon>Planctomycetales</taxon>
        <taxon>Planctomycetaceae</taxon>
        <taxon>Thalassoglobus</taxon>
    </lineage>
</organism>
<evidence type="ECO:0000256" key="6">
    <source>
        <dbReference type="ARBA" id="ARBA00023136"/>
    </source>
</evidence>
<protein>
    <submittedName>
        <fullName evidence="10">Lipoprotein-releasing system transmembrane protein LolC</fullName>
    </submittedName>
</protein>
<dbReference type="Pfam" id="PF02687">
    <property type="entry name" value="FtsX"/>
    <property type="match status" value="1"/>
</dbReference>
<comment type="similarity">
    <text evidence="2">Belongs to the ABC-4 integral membrane protein family. LolC/E subfamily.</text>
</comment>
<proteinExistence type="inferred from homology"/>
<dbReference type="InterPro" id="IPR003838">
    <property type="entry name" value="ABC3_permease_C"/>
</dbReference>
<keyword evidence="3" id="KW-1003">Cell membrane</keyword>
<feature type="transmembrane region" description="Helical" evidence="8">
    <location>
        <begin position="554"/>
        <end position="572"/>
    </location>
</feature>
<evidence type="ECO:0000256" key="4">
    <source>
        <dbReference type="ARBA" id="ARBA00022692"/>
    </source>
</evidence>
<reference evidence="10 11" key="1">
    <citation type="submission" date="2019-02" db="EMBL/GenBank/DDBJ databases">
        <title>Deep-cultivation of Planctomycetes and their phenomic and genomic characterization uncovers novel biology.</title>
        <authorList>
            <person name="Wiegand S."/>
            <person name="Jogler M."/>
            <person name="Boedeker C."/>
            <person name="Pinto D."/>
            <person name="Vollmers J."/>
            <person name="Rivas-Marin E."/>
            <person name="Kohn T."/>
            <person name="Peeters S.H."/>
            <person name="Heuer A."/>
            <person name="Rast P."/>
            <person name="Oberbeckmann S."/>
            <person name="Bunk B."/>
            <person name="Jeske O."/>
            <person name="Meyerdierks A."/>
            <person name="Storesund J.E."/>
            <person name="Kallscheuer N."/>
            <person name="Luecker S."/>
            <person name="Lage O.M."/>
            <person name="Pohl T."/>
            <person name="Merkel B.J."/>
            <person name="Hornburger P."/>
            <person name="Mueller R.-W."/>
            <person name="Bruemmer F."/>
            <person name="Labrenz M."/>
            <person name="Spormann A.M."/>
            <person name="Op Den Camp H."/>
            <person name="Overmann J."/>
            <person name="Amann R."/>
            <person name="Jetten M.S.M."/>
            <person name="Mascher T."/>
            <person name="Medema M.H."/>
            <person name="Devos D.P."/>
            <person name="Kaster A.-K."/>
            <person name="Ovreas L."/>
            <person name="Rohde M."/>
            <person name="Galperin M.Y."/>
            <person name="Jogler C."/>
        </authorList>
    </citation>
    <scope>NUCLEOTIDE SEQUENCE [LARGE SCALE GENOMIC DNA]</scope>
    <source>
        <strain evidence="10 11">KOR42</strain>
    </source>
</reference>
<comment type="caution">
    <text evidence="10">The sequence shown here is derived from an EMBL/GenBank/DDBJ whole genome shotgun (WGS) entry which is preliminary data.</text>
</comment>
<dbReference type="Proteomes" id="UP000317243">
    <property type="component" value="Unassembled WGS sequence"/>
</dbReference>
<feature type="transmembrane region" description="Helical" evidence="8">
    <location>
        <begin position="492"/>
        <end position="520"/>
    </location>
</feature>
<feature type="compositionally biased region" description="Low complexity" evidence="7">
    <location>
        <begin position="227"/>
        <end position="254"/>
    </location>
</feature>
<dbReference type="OrthoDB" id="9808461at2"/>
<evidence type="ECO:0000256" key="2">
    <source>
        <dbReference type="ARBA" id="ARBA00005236"/>
    </source>
</evidence>
<evidence type="ECO:0000256" key="7">
    <source>
        <dbReference type="SAM" id="MobiDB-lite"/>
    </source>
</evidence>
<feature type="domain" description="ABC3 transporter permease C-terminal" evidence="9">
    <location>
        <begin position="449"/>
        <end position="582"/>
    </location>
</feature>
<evidence type="ECO:0000256" key="3">
    <source>
        <dbReference type="ARBA" id="ARBA00022475"/>
    </source>
</evidence>
<evidence type="ECO:0000256" key="5">
    <source>
        <dbReference type="ARBA" id="ARBA00022989"/>
    </source>
</evidence>
<dbReference type="GO" id="GO:0044874">
    <property type="term" value="P:lipoprotein localization to outer membrane"/>
    <property type="evidence" value="ECO:0007669"/>
    <property type="project" value="TreeGrafter"/>
</dbReference>
<dbReference type="GO" id="GO:0098797">
    <property type="term" value="C:plasma membrane protein complex"/>
    <property type="evidence" value="ECO:0007669"/>
    <property type="project" value="TreeGrafter"/>
</dbReference>
<evidence type="ECO:0000259" key="9">
    <source>
        <dbReference type="Pfam" id="PF02687"/>
    </source>
</evidence>
<keyword evidence="11" id="KW-1185">Reference proteome</keyword>
<evidence type="ECO:0000256" key="8">
    <source>
        <dbReference type="SAM" id="Phobius"/>
    </source>
</evidence>
<dbReference type="PANTHER" id="PTHR30489:SF0">
    <property type="entry name" value="LIPOPROTEIN-RELEASING SYSTEM TRANSMEMBRANE PROTEIN LOLE"/>
    <property type="match status" value="1"/>
</dbReference>